<gene>
    <name evidence="3" type="ORF">MICPUCDRAFT_52520</name>
</gene>
<feature type="compositionally biased region" description="Polar residues" evidence="2">
    <location>
        <begin position="241"/>
        <end position="254"/>
    </location>
</feature>
<name>C1N4D9_MICPC</name>
<feature type="region of interest" description="Disordered" evidence="2">
    <location>
        <begin position="78"/>
        <end position="108"/>
    </location>
</feature>
<reference evidence="3 4" key="1">
    <citation type="journal article" date="2009" name="Science">
        <title>Green evolution and dynamic adaptations revealed by genomes of the marine picoeukaryotes Micromonas.</title>
        <authorList>
            <person name="Worden A.Z."/>
            <person name="Lee J.H."/>
            <person name="Mock T."/>
            <person name="Rouze P."/>
            <person name="Simmons M.P."/>
            <person name="Aerts A.L."/>
            <person name="Allen A.E."/>
            <person name="Cuvelier M.L."/>
            <person name="Derelle E."/>
            <person name="Everett M.V."/>
            <person name="Foulon E."/>
            <person name="Grimwood J."/>
            <person name="Gundlach H."/>
            <person name="Henrissat B."/>
            <person name="Napoli C."/>
            <person name="McDonald S.M."/>
            <person name="Parker M.S."/>
            <person name="Rombauts S."/>
            <person name="Salamov A."/>
            <person name="Von Dassow P."/>
            <person name="Badger J.H."/>
            <person name="Coutinho P.M."/>
            <person name="Demir E."/>
            <person name="Dubchak I."/>
            <person name="Gentemann C."/>
            <person name="Eikrem W."/>
            <person name="Gready J.E."/>
            <person name="John U."/>
            <person name="Lanier W."/>
            <person name="Lindquist E.A."/>
            <person name="Lucas S."/>
            <person name="Mayer K.F."/>
            <person name="Moreau H."/>
            <person name="Not F."/>
            <person name="Otillar R."/>
            <person name="Panaud O."/>
            <person name="Pangilinan J."/>
            <person name="Paulsen I."/>
            <person name="Piegu B."/>
            <person name="Poliakov A."/>
            <person name="Robbens S."/>
            <person name="Schmutz J."/>
            <person name="Toulza E."/>
            <person name="Wyss T."/>
            <person name="Zelensky A."/>
            <person name="Zhou K."/>
            <person name="Armbrust E.V."/>
            <person name="Bhattacharya D."/>
            <person name="Goodenough U.W."/>
            <person name="Van de Peer Y."/>
            <person name="Grigoriev I.V."/>
        </authorList>
    </citation>
    <scope>NUCLEOTIDE SEQUENCE [LARGE SCALE GENOMIC DNA]</scope>
    <source>
        <strain evidence="3 4">CCMP1545</strain>
    </source>
</reference>
<dbReference type="RefSeq" id="XP_003062772.1">
    <property type="nucleotide sequence ID" value="XM_003062726.1"/>
</dbReference>
<sequence length="299" mass="32310">MPSDLATASGSAVIQVRVADYEKLLADMLGDAEDRVSAAEERADDAERVANAKIAEAEAWKHEVALLHERLARLERAEATEGAASSESYDAWRAQQEGGDRGADADEARRLREEVARRDVEIEALDAASRARTEELRSEKDALRAVADEHRARVVTLEGYIAECAATVPESVAFWSLRPPEETPAAAAEGGGGGAQGAFYLTLVPIRPRRRGERRSLRTFAGVSLRPPLAFNNRPRRLSTPFLTPFNSTPTFATSARGTGAGAVDARGDDDHPGRRSPRRSPRGLVRAAEHAASEAHAE</sequence>
<evidence type="ECO:0000313" key="4">
    <source>
        <dbReference type="Proteomes" id="UP000001876"/>
    </source>
</evidence>
<keyword evidence="4" id="KW-1185">Reference proteome</keyword>
<dbReference type="GeneID" id="9688423"/>
<evidence type="ECO:0000256" key="1">
    <source>
        <dbReference type="SAM" id="Coils"/>
    </source>
</evidence>
<dbReference type="AlphaFoldDB" id="C1N4D9"/>
<dbReference type="KEGG" id="mpp:MICPUCDRAFT_52520"/>
<feature type="compositionally biased region" description="Basic and acidic residues" evidence="2">
    <location>
        <begin position="288"/>
        <end position="299"/>
    </location>
</feature>
<evidence type="ECO:0000313" key="3">
    <source>
        <dbReference type="EMBL" id="EEH52711.1"/>
    </source>
</evidence>
<dbReference type="EMBL" id="GG663747">
    <property type="protein sequence ID" value="EEH52711.1"/>
    <property type="molecule type" value="Genomic_DNA"/>
</dbReference>
<feature type="compositionally biased region" description="Low complexity" evidence="2">
    <location>
        <begin position="256"/>
        <end position="265"/>
    </location>
</feature>
<accession>C1N4D9</accession>
<keyword evidence="1" id="KW-0175">Coiled coil</keyword>
<proteinExistence type="predicted"/>
<feature type="coiled-coil region" evidence="1">
    <location>
        <begin position="29"/>
        <end position="77"/>
    </location>
</feature>
<organism evidence="4">
    <name type="scientific">Micromonas pusilla (strain CCMP1545)</name>
    <name type="common">Picoplanktonic green alga</name>
    <dbReference type="NCBI Taxonomy" id="564608"/>
    <lineage>
        <taxon>Eukaryota</taxon>
        <taxon>Viridiplantae</taxon>
        <taxon>Chlorophyta</taxon>
        <taxon>Mamiellophyceae</taxon>
        <taxon>Mamiellales</taxon>
        <taxon>Mamiellaceae</taxon>
        <taxon>Micromonas</taxon>
    </lineage>
</organism>
<protein>
    <submittedName>
        <fullName evidence="3">Predicted protein</fullName>
    </submittedName>
</protein>
<feature type="compositionally biased region" description="Basic and acidic residues" evidence="2">
    <location>
        <begin position="98"/>
        <end position="108"/>
    </location>
</feature>
<dbReference type="OrthoDB" id="191139at2759"/>
<dbReference type="Proteomes" id="UP000001876">
    <property type="component" value="Unassembled WGS sequence"/>
</dbReference>
<feature type="region of interest" description="Disordered" evidence="2">
    <location>
        <begin position="232"/>
        <end position="299"/>
    </location>
</feature>
<evidence type="ECO:0000256" key="2">
    <source>
        <dbReference type="SAM" id="MobiDB-lite"/>
    </source>
</evidence>